<evidence type="ECO:0000256" key="1">
    <source>
        <dbReference type="SAM" id="MobiDB-lite"/>
    </source>
</evidence>
<dbReference type="SUPFAM" id="SSF55469">
    <property type="entry name" value="FMN-dependent nitroreductase-like"/>
    <property type="match status" value="2"/>
</dbReference>
<reference evidence="3 5" key="2">
    <citation type="submission" date="2018-06" db="EMBL/GenBank/DDBJ databases">
        <authorList>
            <consortium name="Pathogen Informatics"/>
            <person name="Doyle S."/>
        </authorList>
    </citation>
    <scope>NUCLEOTIDE SEQUENCE [LARGE SCALE GENOMIC DNA]</scope>
    <source>
        <strain evidence="3 5">NCTC12438</strain>
    </source>
</reference>
<reference evidence="2 4" key="1">
    <citation type="submission" date="2015-11" db="EMBL/GenBank/DDBJ databases">
        <title>Genomic analysis of 38 Legionella species identifies large and diverse effector repertoires.</title>
        <authorList>
            <person name="Burstein D."/>
            <person name="Amaro F."/>
            <person name="Zusman T."/>
            <person name="Lifshitz Z."/>
            <person name="Cohen O."/>
            <person name="Gilbert J.A."/>
            <person name="Pupko T."/>
            <person name="Shuman H.A."/>
            <person name="Segal G."/>
        </authorList>
    </citation>
    <scope>NUCLEOTIDE SEQUENCE [LARGE SCALE GENOMIC DNA]</scope>
    <source>
        <strain evidence="2 4">CDC#72-OH-14</strain>
    </source>
</reference>
<evidence type="ECO:0000313" key="2">
    <source>
        <dbReference type="EMBL" id="KTC83271.1"/>
    </source>
</evidence>
<dbReference type="Gene3D" id="3.40.109.10">
    <property type="entry name" value="NADH Oxidase"/>
    <property type="match status" value="2"/>
</dbReference>
<gene>
    <name evidence="2" type="ORF">Lcin_2643</name>
    <name evidence="3" type="ORF">NCTC12438_03316</name>
</gene>
<evidence type="ECO:0000313" key="3">
    <source>
        <dbReference type="EMBL" id="STX36681.1"/>
    </source>
</evidence>
<dbReference type="InterPro" id="IPR000415">
    <property type="entry name" value="Nitroreductase-like"/>
</dbReference>
<dbReference type="Proteomes" id="UP000054854">
    <property type="component" value="Unassembled WGS sequence"/>
</dbReference>
<evidence type="ECO:0000313" key="5">
    <source>
        <dbReference type="Proteomes" id="UP000255316"/>
    </source>
</evidence>
<keyword evidence="4" id="KW-1185">Reference proteome</keyword>
<dbReference type="RefSeq" id="WP_058465761.1">
    <property type="nucleotide sequence ID" value="NZ_CAAAHQ010000008.1"/>
</dbReference>
<sequence length="369" mass="42928">MSKKIWRELLEYGRWAPSPHNTQPWLFKFDENNPQSITLLYDPKRLIPGTNPTGSFMQVGFGILNETLSIAAAPRGFDIEVQYRVDQLDASKPGPQPLAHLTLIPRKKEEKLNRQLILDRRTSRLPYNGQPVQFELLQELAAIAKEYNHLFEFSNDQAEVDWVIRLNANTMFADMREVVARNEVGSWMRFSRESAEKKADGLAAYAMQIPGVVMWLFVHANWIFNIPGVYQLVRWVYEKTMQGTATVAWISGPFDTPTDWEKAGHMMARIWLTMTKFGVYLHPFGSVITNHEAHKEMDEHFKNDSREHDLWMLMRLGYGDTPPQAQRLPLDQMIIENKPEQKTHPNNFFHTHQSDSSEQQQEEFNYACF</sequence>
<feature type="region of interest" description="Disordered" evidence="1">
    <location>
        <begin position="341"/>
        <end position="369"/>
    </location>
</feature>
<dbReference type="EMBL" id="UGNX01000001">
    <property type="protein sequence ID" value="STX36681.1"/>
    <property type="molecule type" value="Genomic_DNA"/>
</dbReference>
<dbReference type="Proteomes" id="UP000255316">
    <property type="component" value="Unassembled WGS sequence"/>
</dbReference>
<protein>
    <submittedName>
        <fullName evidence="3">Nitroreductase family</fullName>
    </submittedName>
</protein>
<dbReference type="EMBL" id="LNXX01000043">
    <property type="protein sequence ID" value="KTC83271.1"/>
    <property type="molecule type" value="Genomic_DNA"/>
</dbReference>
<dbReference type="AlphaFoldDB" id="A0A378IQC1"/>
<name>A0A378IQC1_9GAMM</name>
<feature type="compositionally biased region" description="Low complexity" evidence="1">
    <location>
        <begin position="354"/>
        <end position="363"/>
    </location>
</feature>
<dbReference type="STRING" id="28085.Lcin_2643"/>
<dbReference type="OrthoDB" id="272552at2"/>
<organism evidence="3 5">
    <name type="scientific">Legionella cincinnatiensis</name>
    <dbReference type="NCBI Taxonomy" id="28085"/>
    <lineage>
        <taxon>Bacteria</taxon>
        <taxon>Pseudomonadati</taxon>
        <taxon>Pseudomonadota</taxon>
        <taxon>Gammaproteobacteria</taxon>
        <taxon>Legionellales</taxon>
        <taxon>Legionellaceae</taxon>
        <taxon>Legionella</taxon>
    </lineage>
</organism>
<dbReference type="GO" id="GO:0016491">
    <property type="term" value="F:oxidoreductase activity"/>
    <property type="evidence" value="ECO:0007669"/>
    <property type="project" value="InterPro"/>
</dbReference>
<evidence type="ECO:0000313" key="4">
    <source>
        <dbReference type="Proteomes" id="UP000054854"/>
    </source>
</evidence>
<accession>A0A378IQC1</accession>
<proteinExistence type="predicted"/>